<evidence type="ECO:0000313" key="1">
    <source>
        <dbReference type="EMBL" id="KAJ7569443.1"/>
    </source>
</evidence>
<gene>
    <name evidence="1" type="ORF">O6H91_01G078200</name>
</gene>
<proteinExistence type="predicted"/>
<keyword evidence="2" id="KW-1185">Reference proteome</keyword>
<dbReference type="Proteomes" id="UP001162992">
    <property type="component" value="Chromosome 1"/>
</dbReference>
<name>A0ACC2ESE4_DIPCM</name>
<comment type="caution">
    <text evidence="1">The sequence shown here is derived from an EMBL/GenBank/DDBJ whole genome shotgun (WGS) entry which is preliminary data.</text>
</comment>
<dbReference type="EMBL" id="CM055092">
    <property type="protein sequence ID" value="KAJ7569443.1"/>
    <property type="molecule type" value="Genomic_DNA"/>
</dbReference>
<evidence type="ECO:0000313" key="2">
    <source>
        <dbReference type="Proteomes" id="UP001162992"/>
    </source>
</evidence>
<sequence>MAHLSLSPPLQALQSPSIAGSCCTCSGGGHDVGSSTIGVEDIALQKLALDIEGLLAQGDDYSDAIIIVEGVPIPIHRCILAVRSPFFRIVFSKRAIETKSMEEGKDLPPSAEKDRYDLSQIVTSGRVGYKTFIVVLNYFYGGNLKGLDEACAVSCMDTACPHVCCWPFVDTYLEILCAASVFDIPELKDISQQNLVKVLEKVQIEHVLQIVLGAWTHGATVLLDLSVQILVQSNIEAITLEKQLPMELSHRILRTRLKLGFPEADAHCQLHEKQCKRVYKALDSDDVELVQLLLKEAKLTMDSAYALHFAATYCDSKTIAELLDLGMADINCKDRRGFTILHVATFRRDPEIIGSLLEKGANPLDLTPDGQTALQISKRLTRLIEPNGRAEPREDVLRDKICVEILEQADKINPLSVFPVVGEKELYMRLLYLENRVALAQLLFPREAKVVLGLSHVSGTREFTGIRTGDGRQANMDLNEEPSNSLHSDSESVELSTCMDETLIQRVEALQRAVEVGQRFFPRCIAILNKFMDEDSFEHACIQDRRIPEVHVNKKQCVVENSGIKVMFAEAFRKDIAAMDQQNSGKSDLLLASAASSSSSSSSPGVDICKDNPCTKLS</sequence>
<protein>
    <submittedName>
        <fullName evidence="1">Uncharacterized protein</fullName>
    </submittedName>
</protein>
<accession>A0ACC2ESE4</accession>
<organism evidence="1 2">
    <name type="scientific">Diphasiastrum complanatum</name>
    <name type="common">Issler's clubmoss</name>
    <name type="synonym">Lycopodium complanatum</name>
    <dbReference type="NCBI Taxonomy" id="34168"/>
    <lineage>
        <taxon>Eukaryota</taxon>
        <taxon>Viridiplantae</taxon>
        <taxon>Streptophyta</taxon>
        <taxon>Embryophyta</taxon>
        <taxon>Tracheophyta</taxon>
        <taxon>Lycopodiopsida</taxon>
        <taxon>Lycopodiales</taxon>
        <taxon>Lycopodiaceae</taxon>
        <taxon>Lycopodioideae</taxon>
        <taxon>Diphasiastrum</taxon>
    </lineage>
</organism>
<reference evidence="2" key="1">
    <citation type="journal article" date="2024" name="Proc. Natl. Acad. Sci. U.S.A.">
        <title>Extraordinary preservation of gene collinearity over three hundred million years revealed in homosporous lycophytes.</title>
        <authorList>
            <person name="Li C."/>
            <person name="Wickell D."/>
            <person name="Kuo L.Y."/>
            <person name="Chen X."/>
            <person name="Nie B."/>
            <person name="Liao X."/>
            <person name="Peng D."/>
            <person name="Ji J."/>
            <person name="Jenkins J."/>
            <person name="Williams M."/>
            <person name="Shu S."/>
            <person name="Plott C."/>
            <person name="Barry K."/>
            <person name="Rajasekar S."/>
            <person name="Grimwood J."/>
            <person name="Han X."/>
            <person name="Sun S."/>
            <person name="Hou Z."/>
            <person name="He W."/>
            <person name="Dai G."/>
            <person name="Sun C."/>
            <person name="Schmutz J."/>
            <person name="Leebens-Mack J.H."/>
            <person name="Li F.W."/>
            <person name="Wang L."/>
        </authorList>
    </citation>
    <scope>NUCLEOTIDE SEQUENCE [LARGE SCALE GENOMIC DNA]</scope>
    <source>
        <strain evidence="2">cv. PW_Plant_1</strain>
    </source>
</reference>